<keyword evidence="1" id="KW-0812">Transmembrane</keyword>
<keyword evidence="1" id="KW-1133">Transmembrane helix</keyword>
<keyword evidence="3" id="KW-1185">Reference proteome</keyword>
<evidence type="ECO:0000313" key="3">
    <source>
        <dbReference type="Proteomes" id="UP001219525"/>
    </source>
</evidence>
<feature type="transmembrane region" description="Helical" evidence="1">
    <location>
        <begin position="83"/>
        <end position="101"/>
    </location>
</feature>
<evidence type="ECO:0000313" key="2">
    <source>
        <dbReference type="EMBL" id="KAJ7204175.1"/>
    </source>
</evidence>
<proteinExistence type="predicted"/>
<dbReference type="AlphaFoldDB" id="A0AAD6V6J2"/>
<organism evidence="2 3">
    <name type="scientific">Mycena pura</name>
    <dbReference type="NCBI Taxonomy" id="153505"/>
    <lineage>
        <taxon>Eukaryota</taxon>
        <taxon>Fungi</taxon>
        <taxon>Dikarya</taxon>
        <taxon>Basidiomycota</taxon>
        <taxon>Agaricomycotina</taxon>
        <taxon>Agaricomycetes</taxon>
        <taxon>Agaricomycetidae</taxon>
        <taxon>Agaricales</taxon>
        <taxon>Marasmiineae</taxon>
        <taxon>Mycenaceae</taxon>
        <taxon>Mycena</taxon>
    </lineage>
</organism>
<protein>
    <submittedName>
        <fullName evidence="2">Uncharacterized protein</fullName>
    </submittedName>
</protein>
<gene>
    <name evidence="2" type="ORF">GGX14DRAFT_398482</name>
</gene>
<reference evidence="2" key="1">
    <citation type="submission" date="2023-03" db="EMBL/GenBank/DDBJ databases">
        <title>Massive genome expansion in bonnet fungi (Mycena s.s.) driven by repeated elements and novel gene families across ecological guilds.</title>
        <authorList>
            <consortium name="Lawrence Berkeley National Laboratory"/>
            <person name="Harder C.B."/>
            <person name="Miyauchi S."/>
            <person name="Viragh M."/>
            <person name="Kuo A."/>
            <person name="Thoen E."/>
            <person name="Andreopoulos B."/>
            <person name="Lu D."/>
            <person name="Skrede I."/>
            <person name="Drula E."/>
            <person name="Henrissat B."/>
            <person name="Morin E."/>
            <person name="Kohler A."/>
            <person name="Barry K."/>
            <person name="LaButti K."/>
            <person name="Morin E."/>
            <person name="Salamov A."/>
            <person name="Lipzen A."/>
            <person name="Mereny Z."/>
            <person name="Hegedus B."/>
            <person name="Baldrian P."/>
            <person name="Stursova M."/>
            <person name="Weitz H."/>
            <person name="Taylor A."/>
            <person name="Grigoriev I.V."/>
            <person name="Nagy L.G."/>
            <person name="Martin F."/>
            <person name="Kauserud H."/>
        </authorList>
    </citation>
    <scope>NUCLEOTIDE SEQUENCE</scope>
    <source>
        <strain evidence="2">9144</strain>
    </source>
</reference>
<dbReference type="EMBL" id="JARJCW010000048">
    <property type="protein sequence ID" value="KAJ7204175.1"/>
    <property type="molecule type" value="Genomic_DNA"/>
</dbReference>
<sequence>MPARLANGDNSEAPAAAMRRISPLLTAHAAKLALYRLRLQQGQGLPCCIRTLTLSGSKKLGSDRASYAQTVFEHAFDSYPSRVITVIYIPIGIFLVLYTFIV</sequence>
<accession>A0AAD6V6J2</accession>
<comment type="caution">
    <text evidence="2">The sequence shown here is derived from an EMBL/GenBank/DDBJ whole genome shotgun (WGS) entry which is preliminary data.</text>
</comment>
<keyword evidence="1" id="KW-0472">Membrane</keyword>
<dbReference type="Proteomes" id="UP001219525">
    <property type="component" value="Unassembled WGS sequence"/>
</dbReference>
<name>A0AAD6V6J2_9AGAR</name>
<evidence type="ECO:0000256" key="1">
    <source>
        <dbReference type="SAM" id="Phobius"/>
    </source>
</evidence>